<feature type="compositionally biased region" description="Acidic residues" evidence="1">
    <location>
        <begin position="52"/>
        <end position="67"/>
    </location>
</feature>
<sequence length="192" mass="20893">MAVSPKLFKAASVEDGIDEVSSSMSDAIQDHGKSHTFTLSESQAKTIRSSFEDDDSQSDDDNDPDESYYDNILSNASKSSSYTSVDIANYSRYSKQYLARNVAVQGSVANVQIDDDTNATLVTLTDANYDHDIVIAIPSNLEDKMNYDPQEDDIINVSGVGYNGFTSTDSTNNTKTKLPGIIAKKITFIGTN</sequence>
<evidence type="ECO:0000256" key="1">
    <source>
        <dbReference type="SAM" id="MobiDB-lite"/>
    </source>
</evidence>
<dbReference type="RefSeq" id="WP_125007854.1">
    <property type="nucleotide sequence ID" value="NZ_BEXA01000001.1"/>
</dbReference>
<organism evidence="2 3">
    <name type="scientific">Lentilactobacillus kosonis</name>
    <dbReference type="NCBI Taxonomy" id="2810561"/>
    <lineage>
        <taxon>Bacteria</taxon>
        <taxon>Bacillati</taxon>
        <taxon>Bacillota</taxon>
        <taxon>Bacilli</taxon>
        <taxon>Lactobacillales</taxon>
        <taxon>Lactobacillaceae</taxon>
        <taxon>Lentilactobacillus</taxon>
    </lineage>
</organism>
<reference evidence="2 3" key="1">
    <citation type="submission" date="2017-11" db="EMBL/GenBank/DDBJ databases">
        <title>Draft Genome Sequence of Lactobacillus curieae NBRC 111893 isolated from Koso, a Japanese sugar-Vegetable Fermented Beverage.</title>
        <authorList>
            <person name="Chiou T.Y."/>
            <person name="Oshima K."/>
            <person name="Suda W."/>
            <person name="Hattori M."/>
            <person name="Takahashi T."/>
        </authorList>
    </citation>
    <scope>NUCLEOTIDE SEQUENCE [LARGE SCALE GENOMIC DNA]</scope>
    <source>
        <strain evidence="2 3">NBRC111893</strain>
    </source>
</reference>
<name>A0A401FJD3_9LACO</name>
<comment type="caution">
    <text evidence="2">The sequence shown here is derived from an EMBL/GenBank/DDBJ whole genome shotgun (WGS) entry which is preliminary data.</text>
</comment>
<protein>
    <submittedName>
        <fullName evidence="2">Uncharacterized protein</fullName>
    </submittedName>
</protein>
<proteinExistence type="predicted"/>
<feature type="region of interest" description="Disordered" evidence="1">
    <location>
        <begin position="21"/>
        <end position="67"/>
    </location>
</feature>
<gene>
    <name evidence="2" type="ORF">NBRC111893_630</name>
</gene>
<evidence type="ECO:0000313" key="3">
    <source>
        <dbReference type="Proteomes" id="UP000286974"/>
    </source>
</evidence>
<dbReference type="AlphaFoldDB" id="A0A401FJD3"/>
<accession>A0A401FJD3</accession>
<dbReference type="EMBL" id="BEXA01000001">
    <property type="protein sequence ID" value="GAY72484.1"/>
    <property type="molecule type" value="Genomic_DNA"/>
</dbReference>
<evidence type="ECO:0000313" key="2">
    <source>
        <dbReference type="EMBL" id="GAY72484.1"/>
    </source>
</evidence>
<dbReference type="Proteomes" id="UP000286974">
    <property type="component" value="Unassembled WGS sequence"/>
</dbReference>
<keyword evidence="3" id="KW-1185">Reference proteome</keyword>
<feature type="compositionally biased region" description="Polar residues" evidence="1">
    <location>
        <begin position="35"/>
        <end position="48"/>
    </location>
</feature>